<feature type="transmembrane region" description="Helical" evidence="1">
    <location>
        <begin position="113"/>
        <end position="132"/>
    </location>
</feature>
<evidence type="ECO:0000256" key="1">
    <source>
        <dbReference type="SAM" id="Phobius"/>
    </source>
</evidence>
<keyword evidence="1" id="KW-0812">Transmembrane</keyword>
<feature type="signal peptide" evidence="2">
    <location>
        <begin position="1"/>
        <end position="31"/>
    </location>
</feature>
<keyword evidence="3" id="KW-0614">Plasmid</keyword>
<dbReference type="PATRIC" id="fig|1502.177.peg.3259"/>
<organism evidence="3 4">
    <name type="scientific">Clostridium perfringens</name>
    <dbReference type="NCBI Taxonomy" id="1502"/>
    <lineage>
        <taxon>Bacteria</taxon>
        <taxon>Bacillati</taxon>
        <taxon>Bacillota</taxon>
        <taxon>Clostridia</taxon>
        <taxon>Eubacteriales</taxon>
        <taxon>Clostridiaceae</taxon>
        <taxon>Clostridium</taxon>
    </lineage>
</organism>
<accession>A0A140GR10</accession>
<feature type="chain" id="PRO_5030021127" description="Conjugal transfer protein TrbC" evidence="2">
    <location>
        <begin position="32"/>
        <end position="169"/>
    </location>
</feature>
<evidence type="ECO:0000313" key="4">
    <source>
        <dbReference type="Proteomes" id="UP000070260"/>
    </source>
</evidence>
<protein>
    <recommendedName>
        <fullName evidence="5">Conjugal transfer protein TrbC</fullName>
    </recommendedName>
</protein>
<dbReference type="AlphaFoldDB" id="A0A140GR10"/>
<dbReference type="OrthoDB" id="9957768at2"/>
<dbReference type="Proteomes" id="UP000070260">
    <property type="component" value="Plasmid pJFP838A"/>
</dbReference>
<evidence type="ECO:0000313" key="3">
    <source>
        <dbReference type="EMBL" id="AMN30969.1"/>
    </source>
</evidence>
<evidence type="ECO:0000256" key="2">
    <source>
        <dbReference type="SAM" id="SignalP"/>
    </source>
</evidence>
<name>A0A140GR10_CLOPF</name>
<gene>
    <name evidence="3" type="ORF">JFP838_pA0053</name>
</gene>
<keyword evidence="1" id="KW-0472">Membrane</keyword>
<geneLocation type="plasmid" evidence="3 4">
    <name>pJFP838A</name>
</geneLocation>
<evidence type="ECO:0008006" key="5">
    <source>
        <dbReference type="Google" id="ProtNLM"/>
    </source>
</evidence>
<dbReference type="RefSeq" id="WP_061429577.1">
    <property type="nucleotide sequence ID" value="NZ_CATNZX010000001.1"/>
</dbReference>
<reference evidence="3 4" key="1">
    <citation type="journal article" date="2016" name="PLoS ONE">
        <title>Plasmid Characterization and Chromosome Analysis of Two netF+ Clostridium perfringens Isolates Associated with Foal and Canine Necrotizing Enteritis.</title>
        <authorList>
            <person name="Mehdizadeh Gohari I."/>
            <person name="Kropinski A.M."/>
            <person name="Weese S.J."/>
            <person name="Parreira V.R."/>
            <person name="Whitehead A.E."/>
            <person name="Boerlin P."/>
            <person name="Prescott J.F."/>
        </authorList>
    </citation>
    <scope>NUCLEOTIDE SEQUENCE [LARGE SCALE GENOMIC DNA]</scope>
    <source>
        <strain evidence="3 4">JP838</strain>
        <plasmid evidence="4">Plasmid pJFP838A</plasmid>
    </source>
</reference>
<sequence length="169" mass="18008">MKNKIKNKVLPVIIGATVLSPLFCTTLNVYADTNSSMNTAQVQKIDSNPTKKLVDDTVNKNSRDLKSNISENSTKAPNATDVLPNVGLEKASGWASKKGNDIVSFLQTAVRPLAIAIFIGCAILSLFGAFGGSGVLSKGLWGMGIAVFMYTAVTFAPNLLDFFSTWLSS</sequence>
<keyword evidence="2" id="KW-0732">Signal</keyword>
<keyword evidence="1" id="KW-1133">Transmembrane helix</keyword>
<proteinExistence type="predicted"/>
<feature type="transmembrane region" description="Helical" evidence="1">
    <location>
        <begin position="139"/>
        <end position="160"/>
    </location>
</feature>
<dbReference type="EMBL" id="CP013615">
    <property type="protein sequence ID" value="AMN30969.1"/>
    <property type="molecule type" value="Genomic_DNA"/>
</dbReference>